<sequence length="162" mass="15920">MIARKRCRAAAARVRRTAAAEDGQTLLLGVGLVAVVAALILALASASAVYLDLKTLTSLADSAAVAAADAIDDASYFAGDSTTAGPGTLSAAGVRAAAAADLAGQPVELTGVQITEAASPDGTTAVVTLTAHSQPPFLPWGVIPAAGFTITATGTARATTNM</sequence>
<reference evidence="1" key="1">
    <citation type="submission" date="2014-07" db="EMBL/GenBank/DDBJ databases">
        <authorList>
            <person name="Zhang J.E."/>
            <person name="Yang H."/>
            <person name="Guo J."/>
            <person name="Deng Z."/>
            <person name="Luo H."/>
            <person name="Luo M."/>
            <person name="Zhao B."/>
        </authorList>
    </citation>
    <scope>NUCLEOTIDE SEQUENCE</scope>
    <source>
        <strain evidence="1">AM4</strain>
    </source>
</reference>
<protein>
    <submittedName>
        <fullName evidence="1">Uncharacterized protein</fullName>
    </submittedName>
</protein>
<gene>
    <name evidence="1" type="ORF">AAM4_0703</name>
</gene>
<organism evidence="1">
    <name type="scientific">Actinomyces succiniciruminis</name>
    <dbReference type="NCBI Taxonomy" id="1522002"/>
    <lineage>
        <taxon>Bacteria</taxon>
        <taxon>Bacillati</taxon>
        <taxon>Actinomycetota</taxon>
        <taxon>Actinomycetes</taxon>
        <taxon>Actinomycetales</taxon>
        <taxon>Actinomycetaceae</taxon>
        <taxon>Actinomyces</taxon>
    </lineage>
</organism>
<dbReference type="AlphaFoldDB" id="A0A1L7RND4"/>
<accession>A0A1L7RND4</accession>
<name>A0A1L7RND4_9ACTO</name>
<dbReference type="RefSeq" id="WP_210579126.1">
    <property type="nucleotide sequence ID" value="NZ_LK995477.1"/>
</dbReference>
<dbReference type="EMBL" id="LK995477">
    <property type="protein sequence ID" value="CED92723.1"/>
    <property type="molecule type" value="Genomic_DNA"/>
</dbReference>
<evidence type="ECO:0000313" key="1">
    <source>
        <dbReference type="EMBL" id="CED92723.1"/>
    </source>
</evidence>
<proteinExistence type="predicted"/>